<protein>
    <submittedName>
        <fullName evidence="2">Uncharacterized protein</fullName>
    </submittedName>
</protein>
<dbReference type="EMBL" id="WJBH02000002">
    <property type="protein sequence ID" value="KAI9562523.1"/>
    <property type="molecule type" value="Genomic_DNA"/>
</dbReference>
<evidence type="ECO:0000313" key="2">
    <source>
        <dbReference type="EMBL" id="KAI9562523.1"/>
    </source>
</evidence>
<reference evidence="2 3" key="1">
    <citation type="submission" date="2022-05" db="EMBL/GenBank/DDBJ databases">
        <title>A multi-omics perspective on studying reproductive biology in Daphnia sinensis.</title>
        <authorList>
            <person name="Jia J."/>
        </authorList>
    </citation>
    <scope>NUCLEOTIDE SEQUENCE [LARGE SCALE GENOMIC DNA]</scope>
    <source>
        <strain evidence="2 3">WSL</strain>
    </source>
</reference>
<name>A0AAD5LHQ2_9CRUS</name>
<dbReference type="AlphaFoldDB" id="A0AAD5LHQ2"/>
<evidence type="ECO:0000256" key="1">
    <source>
        <dbReference type="SAM" id="MobiDB-lite"/>
    </source>
</evidence>
<feature type="region of interest" description="Disordered" evidence="1">
    <location>
        <begin position="54"/>
        <end position="116"/>
    </location>
</feature>
<accession>A0AAD5LHQ2</accession>
<feature type="compositionally biased region" description="Pro residues" evidence="1">
    <location>
        <begin position="64"/>
        <end position="73"/>
    </location>
</feature>
<keyword evidence="3" id="KW-1185">Reference proteome</keyword>
<organism evidence="2 3">
    <name type="scientific">Daphnia sinensis</name>
    <dbReference type="NCBI Taxonomy" id="1820382"/>
    <lineage>
        <taxon>Eukaryota</taxon>
        <taxon>Metazoa</taxon>
        <taxon>Ecdysozoa</taxon>
        <taxon>Arthropoda</taxon>
        <taxon>Crustacea</taxon>
        <taxon>Branchiopoda</taxon>
        <taxon>Diplostraca</taxon>
        <taxon>Cladocera</taxon>
        <taxon>Anomopoda</taxon>
        <taxon>Daphniidae</taxon>
        <taxon>Daphnia</taxon>
        <taxon>Daphnia similis group</taxon>
    </lineage>
</organism>
<gene>
    <name evidence="2" type="ORF">GHT06_009971</name>
</gene>
<sequence length="146" mass="16286">MMHSASVEVAAIEAADVAVYDDAVAARVIGIADQISRPRLPDFVPPPTFRRVFYRPYDRSPSPIEEPPTPPGHPESEEDDFIPNLSDCEVRSEVGPSSEDEAPEPTPPSSSRILVRVRNVKTNKTRCIGLDQLFRPESQDRIVRHK</sequence>
<comment type="caution">
    <text evidence="2">The sequence shown here is derived from an EMBL/GenBank/DDBJ whole genome shotgun (WGS) entry which is preliminary data.</text>
</comment>
<evidence type="ECO:0000313" key="3">
    <source>
        <dbReference type="Proteomes" id="UP000820818"/>
    </source>
</evidence>
<dbReference type="Proteomes" id="UP000820818">
    <property type="component" value="Linkage Group LG2"/>
</dbReference>
<proteinExistence type="predicted"/>